<reference evidence="3" key="1">
    <citation type="journal article" date="2019" name="Sci. Rep.">
        <title>Draft genome of Tanacetum cinerariifolium, the natural source of mosquito coil.</title>
        <authorList>
            <person name="Yamashiro T."/>
            <person name="Shiraishi A."/>
            <person name="Satake H."/>
            <person name="Nakayama K."/>
        </authorList>
    </citation>
    <scope>NUCLEOTIDE SEQUENCE</scope>
</reference>
<evidence type="ECO:0000313" key="3">
    <source>
        <dbReference type="EMBL" id="GEU69094.1"/>
    </source>
</evidence>
<feature type="domain" description="Retrovirus-related Pol polyprotein from transposon TNT 1-94-like beta-barrel" evidence="2">
    <location>
        <begin position="446"/>
        <end position="516"/>
    </location>
</feature>
<accession>A0A6L2M962</accession>
<dbReference type="Pfam" id="PF22936">
    <property type="entry name" value="Pol_BBD"/>
    <property type="match status" value="1"/>
</dbReference>
<dbReference type="AlphaFoldDB" id="A0A6L2M962"/>
<comment type="caution">
    <text evidence="3">The sequence shown here is derived from an EMBL/GenBank/DDBJ whole genome shotgun (WGS) entry which is preliminary data.</text>
</comment>
<organism evidence="3">
    <name type="scientific">Tanacetum cinerariifolium</name>
    <name type="common">Dalmatian daisy</name>
    <name type="synonym">Chrysanthemum cinerariifolium</name>
    <dbReference type="NCBI Taxonomy" id="118510"/>
    <lineage>
        <taxon>Eukaryota</taxon>
        <taxon>Viridiplantae</taxon>
        <taxon>Streptophyta</taxon>
        <taxon>Embryophyta</taxon>
        <taxon>Tracheophyta</taxon>
        <taxon>Spermatophyta</taxon>
        <taxon>Magnoliopsida</taxon>
        <taxon>eudicotyledons</taxon>
        <taxon>Gunneridae</taxon>
        <taxon>Pentapetalae</taxon>
        <taxon>asterids</taxon>
        <taxon>campanulids</taxon>
        <taxon>Asterales</taxon>
        <taxon>Asteraceae</taxon>
        <taxon>Asteroideae</taxon>
        <taxon>Anthemideae</taxon>
        <taxon>Anthemidinae</taxon>
        <taxon>Tanacetum</taxon>
    </lineage>
</organism>
<proteinExistence type="predicted"/>
<feature type="region of interest" description="Disordered" evidence="1">
    <location>
        <begin position="1"/>
        <end position="54"/>
    </location>
</feature>
<feature type="region of interest" description="Disordered" evidence="1">
    <location>
        <begin position="202"/>
        <end position="224"/>
    </location>
</feature>
<feature type="compositionally biased region" description="Polar residues" evidence="1">
    <location>
        <begin position="20"/>
        <end position="43"/>
    </location>
</feature>
<gene>
    <name evidence="3" type="ORF">Tci_041072</name>
</gene>
<feature type="compositionally biased region" description="Basic and acidic residues" evidence="1">
    <location>
        <begin position="204"/>
        <end position="221"/>
    </location>
</feature>
<dbReference type="InterPro" id="IPR054722">
    <property type="entry name" value="PolX-like_BBD"/>
</dbReference>
<name>A0A6L2M962_TANCI</name>
<dbReference type="EMBL" id="BKCJ010005871">
    <property type="protein sequence ID" value="GEU69094.1"/>
    <property type="molecule type" value="Genomic_DNA"/>
</dbReference>
<evidence type="ECO:0000256" key="1">
    <source>
        <dbReference type="SAM" id="MobiDB-lite"/>
    </source>
</evidence>
<evidence type="ECO:0000259" key="2">
    <source>
        <dbReference type="Pfam" id="PF22936"/>
    </source>
</evidence>
<feature type="compositionally biased region" description="Polar residues" evidence="1">
    <location>
        <begin position="1"/>
        <end position="10"/>
    </location>
</feature>
<sequence length="676" mass="75112">MDLESAQNNDVAKLPLLKQENGNSFKQVPRTTANADGTSTSTIPGPVTTEEKAQKKNDVKARSMLLMALLNEPLLTFSQYKDAKTLFEAIQARFGGNDATKKTQRTLLKKMYKNFNAPSTKSTNEVDTASIQVSTVSTPVSTVSSHNNTTNLSDAIVYAFLTNQPNGSQLVHKDLKQIHEDDLKEMDLKWQLALLSIRAKKSLRNQESRPRNQDNSRKTVNVEDTSSKAMVAIDEAGCGPKDSKSSCVDTSNEIKKVPDALIIKDWVSDSDEDESKEMVLKYDIVQNKPEQANQPRKMVQKPMLKNVEKGMVQKEVRPVWNNAIRTNHQNFSNSRRNLAPTTVLNKSGIVPISIARQNSSRAAAPVSTARPINTAASKPLVNVAKPRQNALQTSRSLSRRPFYQQTTLKNKNLNNNVNTAKANSVNTTKGNKVTSAVGNQGTNAVNGCSKHMTGNISYLTNFKEHDGGYVAFGGGAKGGKITGKGTIRTGKLDFKDVYFVKELQFNIFCVSQMCDKKNSILFTNTECFVLSPNFKLADESQVLLKVPRKNNMYNFDMKNIVPQKDLTCLLAKATNDGSMLWHRRLATKDETSSILKSFITEIENLVEKKVKIIICDNETEFKNRVMNEFCKVVTDIKEKDKIEAKTGQNQALNGKRGKVNQVKVKPVKTGHDLERA</sequence>
<protein>
    <submittedName>
        <fullName evidence="3">Ribonuclease H-like domain-containing protein</fullName>
    </submittedName>
</protein>